<evidence type="ECO:0000259" key="2">
    <source>
        <dbReference type="PROSITE" id="PS50042"/>
    </source>
</evidence>
<dbReference type="GO" id="GO:0035725">
    <property type="term" value="P:sodium ion transmembrane transport"/>
    <property type="evidence" value="ECO:0007669"/>
    <property type="project" value="TreeGrafter"/>
</dbReference>
<dbReference type="Gene3D" id="2.60.120.10">
    <property type="entry name" value="Jelly Rolls"/>
    <property type="match status" value="1"/>
</dbReference>
<dbReference type="GO" id="GO:0005249">
    <property type="term" value="F:voltage-gated potassium channel activity"/>
    <property type="evidence" value="ECO:0007669"/>
    <property type="project" value="TreeGrafter"/>
</dbReference>
<evidence type="ECO:0000256" key="1">
    <source>
        <dbReference type="SAM" id="Phobius"/>
    </source>
</evidence>
<dbReference type="PANTHER" id="PTHR45689:SF5">
    <property type="entry name" value="I[[H]] CHANNEL, ISOFORM E"/>
    <property type="match status" value="1"/>
</dbReference>
<proteinExistence type="predicted"/>
<dbReference type="Pfam" id="PF07885">
    <property type="entry name" value="Ion_trans_2"/>
    <property type="match status" value="1"/>
</dbReference>
<evidence type="ECO:0000313" key="4">
    <source>
        <dbReference type="Proteomes" id="UP000009168"/>
    </source>
</evidence>
<dbReference type="SUPFAM" id="SSF51206">
    <property type="entry name" value="cAMP-binding domain-like"/>
    <property type="match status" value="1"/>
</dbReference>
<feature type="transmembrane region" description="Helical" evidence="1">
    <location>
        <begin position="217"/>
        <end position="238"/>
    </location>
</feature>
<dbReference type="eggNOG" id="KOG0500">
    <property type="taxonomic scope" value="Eukaryota"/>
</dbReference>
<dbReference type="GeneID" id="24437170"/>
<dbReference type="InterPro" id="IPR051413">
    <property type="entry name" value="K/Na_HCN_channel"/>
</dbReference>
<name>W7XCQ0_TETTS</name>
<dbReference type="GO" id="GO:0003254">
    <property type="term" value="P:regulation of membrane depolarization"/>
    <property type="evidence" value="ECO:0007669"/>
    <property type="project" value="TreeGrafter"/>
</dbReference>
<dbReference type="GO" id="GO:0098855">
    <property type="term" value="C:HCN channel complex"/>
    <property type="evidence" value="ECO:0007669"/>
    <property type="project" value="TreeGrafter"/>
</dbReference>
<dbReference type="InterPro" id="IPR018490">
    <property type="entry name" value="cNMP-bd_dom_sf"/>
</dbReference>
<dbReference type="InterPro" id="IPR013099">
    <property type="entry name" value="K_chnl_dom"/>
</dbReference>
<keyword evidence="1" id="KW-1133">Transmembrane helix</keyword>
<dbReference type="InParanoid" id="W7XCQ0"/>
<dbReference type="CDD" id="cd00038">
    <property type="entry name" value="CAP_ED"/>
    <property type="match status" value="1"/>
</dbReference>
<dbReference type="SUPFAM" id="SSF81324">
    <property type="entry name" value="Voltage-gated potassium channels"/>
    <property type="match status" value="1"/>
</dbReference>
<dbReference type="eggNOG" id="KOG0498">
    <property type="taxonomic scope" value="Eukaryota"/>
</dbReference>
<keyword evidence="1" id="KW-0812">Transmembrane</keyword>
<dbReference type="Proteomes" id="UP000009168">
    <property type="component" value="Unassembled WGS sequence"/>
</dbReference>
<feature type="transmembrane region" description="Helical" evidence="1">
    <location>
        <begin position="353"/>
        <end position="377"/>
    </location>
</feature>
<dbReference type="EMBL" id="GG662749">
    <property type="protein sequence ID" value="EWS75257.1"/>
    <property type="molecule type" value="Genomic_DNA"/>
</dbReference>
<reference evidence="4" key="1">
    <citation type="journal article" date="2006" name="PLoS Biol.">
        <title>Macronuclear genome sequence of the ciliate Tetrahymena thermophila, a model eukaryote.</title>
        <authorList>
            <person name="Eisen J.A."/>
            <person name="Coyne R.S."/>
            <person name="Wu M."/>
            <person name="Wu D."/>
            <person name="Thiagarajan M."/>
            <person name="Wortman J.R."/>
            <person name="Badger J.H."/>
            <person name="Ren Q."/>
            <person name="Amedeo P."/>
            <person name="Jones K.M."/>
            <person name="Tallon L.J."/>
            <person name="Delcher A.L."/>
            <person name="Salzberg S.L."/>
            <person name="Silva J.C."/>
            <person name="Haas B.J."/>
            <person name="Majoros W.H."/>
            <person name="Farzad M."/>
            <person name="Carlton J.M."/>
            <person name="Smith R.K. Jr."/>
            <person name="Garg J."/>
            <person name="Pearlman R.E."/>
            <person name="Karrer K.M."/>
            <person name="Sun L."/>
            <person name="Manning G."/>
            <person name="Elde N.C."/>
            <person name="Turkewitz A.P."/>
            <person name="Asai D.J."/>
            <person name="Wilkes D.E."/>
            <person name="Wang Y."/>
            <person name="Cai H."/>
            <person name="Collins K."/>
            <person name="Stewart B.A."/>
            <person name="Lee S.R."/>
            <person name="Wilamowska K."/>
            <person name="Weinberg Z."/>
            <person name="Ruzzo W.L."/>
            <person name="Wloga D."/>
            <person name="Gaertig J."/>
            <person name="Frankel J."/>
            <person name="Tsao C.-C."/>
            <person name="Gorovsky M.A."/>
            <person name="Keeling P.J."/>
            <person name="Waller R.F."/>
            <person name="Patron N.J."/>
            <person name="Cherry J.M."/>
            <person name="Stover N.A."/>
            <person name="Krieger C.J."/>
            <person name="del Toro C."/>
            <person name="Ryder H.F."/>
            <person name="Williamson S.C."/>
            <person name="Barbeau R.A."/>
            <person name="Hamilton E.P."/>
            <person name="Orias E."/>
        </authorList>
    </citation>
    <scope>NUCLEOTIDE SEQUENCE [LARGE SCALE GENOMIC DNA]</scope>
    <source>
        <strain evidence="4">SB210</strain>
    </source>
</reference>
<dbReference type="PROSITE" id="PS50042">
    <property type="entry name" value="CNMP_BINDING_3"/>
    <property type="match status" value="1"/>
</dbReference>
<keyword evidence="4" id="KW-1185">Reference proteome</keyword>
<evidence type="ECO:0000313" key="3">
    <source>
        <dbReference type="EMBL" id="EWS75257.1"/>
    </source>
</evidence>
<dbReference type="InterPro" id="IPR000595">
    <property type="entry name" value="cNMP-bd_dom"/>
</dbReference>
<dbReference type="SMART" id="SM00100">
    <property type="entry name" value="cNMP"/>
    <property type="match status" value="1"/>
</dbReference>
<sequence>MSQDTDENKQIEDKHQNQIHFDVESHLELSKFPLKRDDSITTNYLEIVDESELNQKQNLKNSVDSLKLNLDILNFSDQKRQSIRSQSRQMLTPFQIRKRSQQIKYSIDEGSTSSAQTPNSRDGKLSNFTRRSRMLNFVNLFLNVKLFVDTLQINLRVLSKLTQEQHDAINDVSSTFGNSNQKKQFFNKYKIDVLQSKIFKFLPNIPVFSPYSIQKRIWDYLQVLIILVLFYLISLSIFFDLSIKFMILDFYKICLSMFIIDMLATFNTGVLQKGSVNYSRISIAIAYIQKYLLSDILGNLSLMIFIPLNESDNEKYKFIQILIFAKWVKLRDIFQRLSFYLCYETNQKNILDIIRLFFLLIGICHIFCCFWHGLAMYEISIGNQNTWMHHLNIVNTSIMVRYTYSFYFLSVTMITVGYGDITPQNPIEIAFTIATMFVTGIVYAFCLNTIGFIIDDIEKKNKNYKENMQAIHQLMREENVNNDIRTKVSNYLEYLHKGQNEILQNKQKTIIEKFSQQLQRDFMIEVKGKYIKDIPIFKSLTEKNQVILLMEEVVYSPGDYIYKQEKRDDYCLYYIVKGKVELTQTHFKEKEIVLTTKSRQEYFGEISFITGCIRQHTAKAVDFCRVYKINRQQFLNAIKQDDHDYELFQMLKDTIIYQKEYQQCTQLCKTCNQNGHYKTYCPKTHYTLNKQILAAKLFYSEPHAKRMDFHRRNISKQKCLLLLKQLDEAYFKINENQDCFNALDEIERGLNIFEEMNIDEINDQYLECINEEDENMNSEPLLQQKYFKTNYSIGSQKRIQMTPNLFNQDTTQKQNQQYQLHFRCSLQEFDVNENGYNNKVNSSSSNSFQSSQMSCSNSGNKSIIYSPKIIQEKSKSLNEESQINKIPSYLRQKTSQNGIKQDDLRKIVTTDLDQSYSKNSNTLQKSSINSSNQQENLNQKQEYVIQTNLFGPQISQSYSQSITDIEKVQKLQTIDQDNNENDINSSKRKKINLPQENLFNYQGNTEGFFQKNENQYLNENYQTKFCFKIQNKNDASENMMRQNEHNLAGQNKSNLSINLDQHQNRSRKSFKGIKRCINSQETLQSTINQFLNNLKQSNIKQAQDLMTVGFSKSSLQMNRDKFLYSTKFEENVDTIQDETSQILIMLDKPHIFQHYFPQYNFPIILEKRHKFFIKRQEKKKRDRKQSSQKKSVTQKQKFFFSQYIGNNS</sequence>
<dbReference type="Gene3D" id="1.10.287.630">
    <property type="entry name" value="Helix hairpin bin"/>
    <property type="match status" value="1"/>
</dbReference>
<feature type="domain" description="Cyclic nucleotide-binding" evidence="2">
    <location>
        <begin position="542"/>
        <end position="638"/>
    </location>
</feature>
<gene>
    <name evidence="3" type="ORF">TTHERM_000083589</name>
</gene>
<protein>
    <submittedName>
        <fullName evidence="3">Cation channel family protein</fullName>
    </submittedName>
</protein>
<organism evidence="3 4">
    <name type="scientific">Tetrahymena thermophila (strain SB210)</name>
    <dbReference type="NCBI Taxonomy" id="312017"/>
    <lineage>
        <taxon>Eukaryota</taxon>
        <taxon>Sar</taxon>
        <taxon>Alveolata</taxon>
        <taxon>Ciliophora</taxon>
        <taxon>Intramacronucleata</taxon>
        <taxon>Oligohymenophorea</taxon>
        <taxon>Hymenostomatida</taxon>
        <taxon>Tetrahymenina</taxon>
        <taxon>Tetrahymenidae</taxon>
        <taxon>Tetrahymena</taxon>
    </lineage>
</organism>
<feature type="transmembrane region" description="Helical" evidence="1">
    <location>
        <begin position="430"/>
        <end position="454"/>
    </location>
</feature>
<dbReference type="Pfam" id="PF00027">
    <property type="entry name" value="cNMP_binding"/>
    <property type="match status" value="1"/>
</dbReference>
<dbReference type="RefSeq" id="XP_012652248.1">
    <property type="nucleotide sequence ID" value="XM_012796794.1"/>
</dbReference>
<dbReference type="Gene3D" id="1.10.287.70">
    <property type="match status" value="1"/>
</dbReference>
<dbReference type="OrthoDB" id="421226at2759"/>
<dbReference type="AlphaFoldDB" id="W7XCQ0"/>
<accession>W7XCQ0</accession>
<dbReference type="PANTHER" id="PTHR45689">
    <property type="entry name" value="I[[H]] CHANNEL, ISOFORM E"/>
    <property type="match status" value="1"/>
</dbReference>
<dbReference type="KEGG" id="tet:TTHERM_000083589"/>
<dbReference type="InterPro" id="IPR014710">
    <property type="entry name" value="RmlC-like_jellyroll"/>
</dbReference>
<feature type="transmembrane region" description="Helical" evidence="1">
    <location>
        <begin position="398"/>
        <end position="418"/>
    </location>
</feature>
<feature type="transmembrane region" description="Helical" evidence="1">
    <location>
        <begin position="250"/>
        <end position="270"/>
    </location>
</feature>
<keyword evidence="1" id="KW-0472">Membrane</keyword>